<reference evidence="5" key="2">
    <citation type="submission" date="2019-06" db="EMBL/GenBank/DDBJ databases">
        <title>Genomics analysis of Aphanomyces spp. identifies a new class of oomycete effector associated with host adaptation.</title>
        <authorList>
            <person name="Gaulin E."/>
        </authorList>
    </citation>
    <scope>NUCLEOTIDE SEQUENCE</scope>
    <source>
        <strain evidence="5">CBS 578.67</strain>
    </source>
</reference>
<evidence type="ECO:0000313" key="5">
    <source>
        <dbReference type="EMBL" id="KAF0684966.1"/>
    </source>
</evidence>
<organism evidence="6 7">
    <name type="scientific">Aphanomyces stellatus</name>
    <dbReference type="NCBI Taxonomy" id="120398"/>
    <lineage>
        <taxon>Eukaryota</taxon>
        <taxon>Sar</taxon>
        <taxon>Stramenopiles</taxon>
        <taxon>Oomycota</taxon>
        <taxon>Saprolegniomycetes</taxon>
        <taxon>Saprolegniales</taxon>
        <taxon>Verrucalvaceae</taxon>
        <taxon>Aphanomyces</taxon>
    </lineage>
</organism>
<evidence type="ECO:0000256" key="1">
    <source>
        <dbReference type="ARBA" id="ARBA00005375"/>
    </source>
</evidence>
<protein>
    <submittedName>
        <fullName evidence="6">Aste57867_23089 protein</fullName>
    </submittedName>
</protein>
<accession>A0A485LM95</accession>
<sequence length="480" mass="53703">MLPPTRLAAITIAAVAAVSHAAKYPAYCAKDMDANKVQPLKDPKNLELIQVQLVVRHGARTPWSANRCWDGYNEEWNCSIRQLQRPELKVETANKTLVNSREFEKVYVRGDNVFPGTCNLGQMIDEGYYQQALNGQHLRDAYVGPHGLFQTTDNLVFTNATDIYFESSDIPRTINSGMIIIDTLFPRATNESSKPAVPWHTGDYSHNFVTPNPVLCPKLNWIDQAWRQSSDYQGWLHSAENHQLELDLQKVVRNYDHATLYDCFMTAKCTDRALPAGIDDDLFARTTSREESFQIQQYLYNHSAYARAGMSPLIQRIRTRAILAVAHRAPRFVMTAAHDTTIMPLLGALGGSAWLTEWVPYASHMLFEVYTNKTDYFVRILYQGKPLAIPGCTTEVCPFKAFLDLTEFANDASICRTPAKPFQAPVAVKVGEASDATSSTTTWTWLYVIGGVVAGTALGYFAASNVHANRQGYSSLPERA</sequence>
<feature type="signal peptide" evidence="4">
    <location>
        <begin position="1"/>
        <end position="21"/>
    </location>
</feature>
<feature type="transmembrane region" description="Helical" evidence="3">
    <location>
        <begin position="443"/>
        <end position="463"/>
    </location>
</feature>
<evidence type="ECO:0000313" key="7">
    <source>
        <dbReference type="Proteomes" id="UP000332933"/>
    </source>
</evidence>
<feature type="chain" id="PRO_5036116559" evidence="4">
    <location>
        <begin position="22"/>
        <end position="480"/>
    </location>
</feature>
<name>A0A485LM95_9STRA</name>
<dbReference type="PROSITE" id="PS00616">
    <property type="entry name" value="HIS_ACID_PHOSPHAT_1"/>
    <property type="match status" value="1"/>
</dbReference>
<reference evidence="6 7" key="1">
    <citation type="submission" date="2019-03" db="EMBL/GenBank/DDBJ databases">
        <authorList>
            <person name="Gaulin E."/>
            <person name="Dumas B."/>
        </authorList>
    </citation>
    <scope>NUCLEOTIDE SEQUENCE [LARGE SCALE GENOMIC DNA]</scope>
    <source>
        <strain evidence="6">CBS 568.67</strain>
    </source>
</reference>
<keyword evidence="3" id="KW-1133">Transmembrane helix</keyword>
<proteinExistence type="inferred from homology"/>
<dbReference type="Gene3D" id="3.40.50.1240">
    <property type="entry name" value="Phosphoglycerate mutase-like"/>
    <property type="match status" value="1"/>
</dbReference>
<evidence type="ECO:0000256" key="2">
    <source>
        <dbReference type="ARBA" id="ARBA00022801"/>
    </source>
</evidence>
<dbReference type="InterPro" id="IPR000560">
    <property type="entry name" value="His_Pase_clade-2"/>
</dbReference>
<evidence type="ECO:0000313" key="6">
    <source>
        <dbReference type="EMBL" id="VFT99737.1"/>
    </source>
</evidence>
<dbReference type="EMBL" id="VJMH01007225">
    <property type="protein sequence ID" value="KAF0684966.1"/>
    <property type="molecule type" value="Genomic_DNA"/>
</dbReference>
<dbReference type="SUPFAM" id="SSF53254">
    <property type="entry name" value="Phosphoglycerate mutase-like"/>
    <property type="match status" value="1"/>
</dbReference>
<comment type="similarity">
    <text evidence="1">Belongs to the histidine acid phosphatase family.</text>
</comment>
<dbReference type="PANTHER" id="PTHR11567">
    <property type="entry name" value="ACID PHOSPHATASE-RELATED"/>
    <property type="match status" value="1"/>
</dbReference>
<keyword evidence="3" id="KW-0472">Membrane</keyword>
<keyword evidence="4" id="KW-0732">Signal</keyword>
<dbReference type="Proteomes" id="UP000332933">
    <property type="component" value="Unassembled WGS sequence"/>
</dbReference>
<evidence type="ECO:0000256" key="3">
    <source>
        <dbReference type="SAM" id="Phobius"/>
    </source>
</evidence>
<keyword evidence="7" id="KW-1185">Reference proteome</keyword>
<dbReference type="InterPro" id="IPR050645">
    <property type="entry name" value="Histidine_acid_phosphatase"/>
</dbReference>
<keyword evidence="2" id="KW-0378">Hydrolase</keyword>
<dbReference type="AlphaFoldDB" id="A0A485LM95"/>
<dbReference type="CDD" id="cd07061">
    <property type="entry name" value="HP_HAP_like"/>
    <property type="match status" value="1"/>
</dbReference>
<keyword evidence="3" id="KW-0812">Transmembrane</keyword>
<dbReference type="Pfam" id="PF00328">
    <property type="entry name" value="His_Phos_2"/>
    <property type="match status" value="1"/>
</dbReference>
<evidence type="ECO:0000256" key="4">
    <source>
        <dbReference type="SAM" id="SignalP"/>
    </source>
</evidence>
<gene>
    <name evidence="6" type="primary">Aste57867_23089</name>
    <name evidence="5" type="ORF">As57867_023018</name>
    <name evidence="6" type="ORF">ASTE57867_23089</name>
</gene>
<dbReference type="InterPro" id="IPR033379">
    <property type="entry name" value="Acid_Pase_AS"/>
</dbReference>
<dbReference type="PANTHER" id="PTHR11567:SF110">
    <property type="entry name" value="2-PHOSPHOXYLOSE PHOSPHATASE 1"/>
    <property type="match status" value="1"/>
</dbReference>
<dbReference type="OrthoDB" id="10257284at2759"/>
<dbReference type="GO" id="GO:0016791">
    <property type="term" value="F:phosphatase activity"/>
    <property type="evidence" value="ECO:0007669"/>
    <property type="project" value="TreeGrafter"/>
</dbReference>
<dbReference type="EMBL" id="CAADRA010007251">
    <property type="protein sequence ID" value="VFT99737.1"/>
    <property type="molecule type" value="Genomic_DNA"/>
</dbReference>
<dbReference type="InterPro" id="IPR029033">
    <property type="entry name" value="His_PPase_superfam"/>
</dbReference>